<sequence>MPQPPAVVLDHAAFAYRAAEPAATGVSAVLPQGEALALIGPNGAGKSTVLRGLLGLVPLTAGRLEVLGGDAATARPHVGYMPQTDTIDPDFPVTVRQVVTMGLYRRIGWGRWPGAADRSAVSEALVRVGLSSHDRRPFGLLSGGQKQRAIIARAIVSKPRLLLLDEPFNGLDAESRTGLIALVNTLKAEGMAVVMSTHDISLAQQTADSVLLINREQVAWGPTDETLKLELIEAAHPDTTIEVDEHSLHLPTHEGH</sequence>
<dbReference type="PROSITE" id="PS50893">
    <property type="entry name" value="ABC_TRANSPORTER_2"/>
    <property type="match status" value="1"/>
</dbReference>
<dbReference type="GO" id="GO:0016887">
    <property type="term" value="F:ATP hydrolysis activity"/>
    <property type="evidence" value="ECO:0007669"/>
    <property type="project" value="InterPro"/>
</dbReference>
<dbReference type="CDD" id="cd03235">
    <property type="entry name" value="ABC_Metallic_Cations"/>
    <property type="match status" value="1"/>
</dbReference>
<organism evidence="6 7">
    <name type="scientific">Ruicaihuangia caeni</name>
    <dbReference type="NCBI Taxonomy" id="3042517"/>
    <lineage>
        <taxon>Bacteria</taxon>
        <taxon>Bacillati</taxon>
        <taxon>Actinomycetota</taxon>
        <taxon>Actinomycetes</taxon>
        <taxon>Micrococcales</taxon>
        <taxon>Microbacteriaceae</taxon>
        <taxon>Ruicaihuangia</taxon>
    </lineage>
</organism>
<name>A0AAW6T5L8_9MICO</name>
<dbReference type="SMART" id="SM00382">
    <property type="entry name" value="AAA"/>
    <property type="match status" value="1"/>
</dbReference>
<dbReference type="InterPro" id="IPR003439">
    <property type="entry name" value="ABC_transporter-like_ATP-bd"/>
</dbReference>
<evidence type="ECO:0000259" key="5">
    <source>
        <dbReference type="PROSITE" id="PS50893"/>
    </source>
</evidence>
<keyword evidence="2" id="KW-0813">Transport</keyword>
<keyword evidence="4 6" id="KW-0067">ATP-binding</keyword>
<dbReference type="PANTHER" id="PTHR42734:SF5">
    <property type="entry name" value="IRON TRANSPORT SYSTEM ATP-BINDING PROTEIN HI_0361-RELATED"/>
    <property type="match status" value="1"/>
</dbReference>
<dbReference type="InterPro" id="IPR003593">
    <property type="entry name" value="AAA+_ATPase"/>
</dbReference>
<dbReference type="AlphaFoldDB" id="A0AAW6T5L8"/>
<dbReference type="Gene3D" id="3.40.50.300">
    <property type="entry name" value="P-loop containing nucleotide triphosphate hydrolases"/>
    <property type="match status" value="1"/>
</dbReference>
<evidence type="ECO:0000313" key="7">
    <source>
        <dbReference type="Proteomes" id="UP001321506"/>
    </source>
</evidence>
<evidence type="ECO:0000256" key="1">
    <source>
        <dbReference type="ARBA" id="ARBA00005417"/>
    </source>
</evidence>
<evidence type="ECO:0000256" key="4">
    <source>
        <dbReference type="ARBA" id="ARBA00022840"/>
    </source>
</evidence>
<feature type="domain" description="ABC transporter" evidence="5">
    <location>
        <begin position="7"/>
        <end position="240"/>
    </location>
</feature>
<evidence type="ECO:0000313" key="6">
    <source>
        <dbReference type="EMBL" id="MDI2099067.1"/>
    </source>
</evidence>
<protein>
    <submittedName>
        <fullName evidence="6">ABC transporter ATP-binding protein</fullName>
    </submittedName>
</protein>
<evidence type="ECO:0000256" key="2">
    <source>
        <dbReference type="ARBA" id="ARBA00022448"/>
    </source>
</evidence>
<dbReference type="EMBL" id="JASATX010000003">
    <property type="protein sequence ID" value="MDI2099067.1"/>
    <property type="molecule type" value="Genomic_DNA"/>
</dbReference>
<gene>
    <name evidence="6" type="ORF">QF206_08850</name>
</gene>
<dbReference type="InterPro" id="IPR050153">
    <property type="entry name" value="Metal_Ion_Import_ABC"/>
</dbReference>
<comment type="similarity">
    <text evidence="1">Belongs to the ABC transporter superfamily.</text>
</comment>
<evidence type="ECO:0000256" key="3">
    <source>
        <dbReference type="ARBA" id="ARBA00022741"/>
    </source>
</evidence>
<proteinExistence type="inferred from homology"/>
<accession>A0AAW6T5L8</accession>
<dbReference type="PROSITE" id="PS00211">
    <property type="entry name" value="ABC_TRANSPORTER_1"/>
    <property type="match status" value="1"/>
</dbReference>
<comment type="caution">
    <text evidence="6">The sequence shown here is derived from an EMBL/GenBank/DDBJ whole genome shotgun (WGS) entry which is preliminary data.</text>
</comment>
<dbReference type="PANTHER" id="PTHR42734">
    <property type="entry name" value="METAL TRANSPORT SYSTEM ATP-BINDING PROTEIN TM_0124-RELATED"/>
    <property type="match status" value="1"/>
</dbReference>
<dbReference type="Proteomes" id="UP001321506">
    <property type="component" value="Unassembled WGS sequence"/>
</dbReference>
<dbReference type="GO" id="GO:0005524">
    <property type="term" value="F:ATP binding"/>
    <property type="evidence" value="ECO:0007669"/>
    <property type="project" value="UniProtKB-KW"/>
</dbReference>
<dbReference type="SUPFAM" id="SSF52540">
    <property type="entry name" value="P-loop containing nucleoside triphosphate hydrolases"/>
    <property type="match status" value="1"/>
</dbReference>
<dbReference type="InterPro" id="IPR027417">
    <property type="entry name" value="P-loop_NTPase"/>
</dbReference>
<keyword evidence="7" id="KW-1185">Reference proteome</keyword>
<keyword evidence="3" id="KW-0547">Nucleotide-binding</keyword>
<dbReference type="Pfam" id="PF00005">
    <property type="entry name" value="ABC_tran"/>
    <property type="match status" value="1"/>
</dbReference>
<dbReference type="InterPro" id="IPR017871">
    <property type="entry name" value="ABC_transporter-like_CS"/>
</dbReference>
<dbReference type="RefSeq" id="WP_281488851.1">
    <property type="nucleotide sequence ID" value="NZ_CP159582.1"/>
</dbReference>
<reference evidence="6 7" key="1">
    <citation type="submission" date="2023-04" db="EMBL/GenBank/DDBJ databases">
        <title>Klugiella caeni sp. nov. isolated from the sludge of biochemical tank.</title>
        <authorList>
            <person name="Geng K."/>
        </authorList>
    </citation>
    <scope>NUCLEOTIDE SEQUENCE [LARGE SCALE GENOMIC DNA]</scope>
    <source>
        <strain evidence="6 7">YN-L-19</strain>
    </source>
</reference>